<organism evidence="1 2">
    <name type="scientific">Saccharolobus shibatae</name>
    <dbReference type="NCBI Taxonomy" id="2286"/>
    <lineage>
        <taxon>Archaea</taxon>
        <taxon>Thermoproteota</taxon>
        <taxon>Thermoprotei</taxon>
        <taxon>Sulfolobales</taxon>
        <taxon>Sulfolobaceae</taxon>
        <taxon>Saccharolobus</taxon>
    </lineage>
</organism>
<evidence type="ECO:0000313" key="1">
    <source>
        <dbReference type="EMBL" id="QXJ35007.1"/>
    </source>
</evidence>
<reference evidence="1 2" key="1">
    <citation type="journal article" date="2021" name="Environ. Microbiol.">
        <title>New insights into the diversity and evolution of the archaeal mobilome from three complete genomes of Saccharolobus shibatae.</title>
        <authorList>
            <person name="Medvedeva S."/>
            <person name="Brandt D."/>
            <person name="Cvirkaite-Krupovic V."/>
            <person name="Liu Y."/>
            <person name="Severinov K."/>
            <person name="Ishino S."/>
            <person name="Ishino Y."/>
            <person name="Prangishvili D."/>
            <person name="Kalinowski J."/>
            <person name="Krupovic M."/>
        </authorList>
    </citation>
    <scope>NUCLEOTIDE SEQUENCE [LARGE SCALE GENOMIC DNA]</scope>
    <source>
        <strain evidence="1 2">S38A</strain>
    </source>
</reference>
<accession>A0A8F5C0W3</accession>
<dbReference type="AlphaFoldDB" id="A0A8F5C0W3"/>
<dbReference type="Proteomes" id="UP000694036">
    <property type="component" value="Chromosome"/>
</dbReference>
<dbReference type="EMBL" id="CP077713">
    <property type="protein sequence ID" value="QXJ35007.1"/>
    <property type="molecule type" value="Genomic_DNA"/>
</dbReference>
<proteinExistence type="predicted"/>
<keyword evidence="2" id="KW-1185">Reference proteome</keyword>
<protein>
    <submittedName>
        <fullName evidence="1">Uncharacterized protein</fullName>
    </submittedName>
</protein>
<name>A0A8F5C0W3_9CREN</name>
<gene>
    <name evidence="1" type="ORF">J5U22_01554</name>
</gene>
<evidence type="ECO:0000313" key="2">
    <source>
        <dbReference type="Proteomes" id="UP000694036"/>
    </source>
</evidence>
<sequence>MLNKIYATNFINMLISKILSKTSLLPICNGYEKGLYFRLDKNYYGF</sequence>